<dbReference type="Proteomes" id="UP000241010">
    <property type="component" value="Unassembled WGS sequence"/>
</dbReference>
<dbReference type="EMBL" id="PZKG01000037">
    <property type="protein sequence ID" value="PTE21841.1"/>
    <property type="molecule type" value="Genomic_DNA"/>
</dbReference>
<protein>
    <submittedName>
        <fullName evidence="2">DUF2254 domain-containing protein</fullName>
    </submittedName>
</protein>
<gene>
    <name evidence="2" type="ORF">C5F48_10235</name>
</gene>
<proteinExistence type="predicted"/>
<keyword evidence="1" id="KW-1133">Transmembrane helix</keyword>
<feature type="transmembrane region" description="Helical" evidence="1">
    <location>
        <begin position="134"/>
        <end position="156"/>
    </location>
</feature>
<dbReference type="Pfam" id="PF10011">
    <property type="entry name" value="DUF2254"/>
    <property type="match status" value="1"/>
</dbReference>
<evidence type="ECO:0000313" key="2">
    <source>
        <dbReference type="EMBL" id="PTE21841.1"/>
    </source>
</evidence>
<dbReference type="AlphaFoldDB" id="A0A2T4JV97"/>
<feature type="transmembrane region" description="Helical" evidence="1">
    <location>
        <begin position="43"/>
        <end position="61"/>
    </location>
</feature>
<name>A0A2T4JV97_9RHOB</name>
<evidence type="ECO:0000256" key="1">
    <source>
        <dbReference type="SAM" id="Phobius"/>
    </source>
</evidence>
<comment type="caution">
    <text evidence="2">The sequence shown here is derived from an EMBL/GenBank/DDBJ whole genome shotgun (WGS) entry which is preliminary data.</text>
</comment>
<evidence type="ECO:0000313" key="3">
    <source>
        <dbReference type="Proteomes" id="UP000241010"/>
    </source>
</evidence>
<feature type="transmembrane region" description="Helical" evidence="1">
    <location>
        <begin position="162"/>
        <end position="184"/>
    </location>
</feature>
<organism evidence="2 3">
    <name type="scientific">Cereibacter changlensis JA139</name>
    <dbReference type="NCBI Taxonomy" id="1188249"/>
    <lineage>
        <taxon>Bacteria</taxon>
        <taxon>Pseudomonadati</taxon>
        <taxon>Pseudomonadota</taxon>
        <taxon>Alphaproteobacteria</taxon>
        <taxon>Rhodobacterales</taxon>
        <taxon>Paracoccaceae</taxon>
        <taxon>Cereibacter</taxon>
    </lineage>
</organism>
<feature type="transmembrane region" description="Helical" evidence="1">
    <location>
        <begin position="88"/>
        <end position="113"/>
    </location>
</feature>
<keyword evidence="1" id="KW-0472">Membrane</keyword>
<accession>A0A2T4JV97</accession>
<dbReference type="OrthoDB" id="2955631at2"/>
<keyword evidence="1" id="KW-0812">Transmembrane</keyword>
<dbReference type="InterPro" id="IPR018723">
    <property type="entry name" value="DUF2254_membrane"/>
</dbReference>
<sequence>MLPAWLDLQAGILPPRERRRSRRDRRMTREHLRTFWENMRTSFWFVPSLMIGLAALLAWGARLVDRRVAEGGELPLVYRAAPDTARDLVATLLTSMMTMTSLIFSITMVVLSLASSQFGPRLIRIFMASKRTQFVLGCFVMTIVYCLLLSAMLGAVTGSDALPLPSVTLAVALVALSVCLLGLFQHVLARSIMSETVVRRVGGELDALIRGFEPLMGPPEETPERLLPERFAEEAFRFGPGKGGYIRAIAFGRLVEVAREADCLVGLDFRAGDFVVEDGKGIGLMPPHRSDRLCAEVRETIVIGAHRTPVQDVEFSIRHLVEVALRAMSPSLNDPYTAIAVIDQLSATLSLLLNRELPPGVFRDAEGVVRVICPRPTHASVIGAAFDQIRQNGAEKPVIVIHLLEAIERIAPHARLPAQLDRLGEQVALILGEAPRDRLQEADLGVILRRAEAAHSALRDRRLALSEGRAAG</sequence>
<keyword evidence="3" id="KW-1185">Reference proteome</keyword>
<reference evidence="2 3" key="1">
    <citation type="submission" date="2018-03" db="EMBL/GenBank/DDBJ databases">
        <title>Cereibacter changlensis.</title>
        <authorList>
            <person name="Meyer T.E."/>
            <person name="Miller S."/>
            <person name="Lodha T."/>
            <person name="Gandham S."/>
            <person name="Chintalapati S."/>
            <person name="Chintalapati V.R."/>
        </authorList>
    </citation>
    <scope>NUCLEOTIDE SEQUENCE [LARGE SCALE GENOMIC DNA]</scope>
    <source>
        <strain evidence="2 3">JA139</strain>
    </source>
</reference>